<sequence>MDSCITFSDAGLEDPNLEMKMDFGILIQDGGKDTELLKRIAEMKDFEALIRHPLVMAYIYLQWHIFKNLRIFMVCAMSAVFLGLLIWLGCMMTPDTMDS</sequence>
<keyword evidence="1" id="KW-1133">Transmembrane helix</keyword>
<evidence type="ECO:0000256" key="1">
    <source>
        <dbReference type="SAM" id="Phobius"/>
    </source>
</evidence>
<dbReference type="Proteomes" id="UP000678499">
    <property type="component" value="Unassembled WGS sequence"/>
</dbReference>
<keyword evidence="1" id="KW-0812">Transmembrane</keyword>
<feature type="non-terminal residue" evidence="2">
    <location>
        <position position="99"/>
    </location>
</feature>
<proteinExistence type="predicted"/>
<reference evidence="2" key="1">
    <citation type="submission" date="2020-11" db="EMBL/GenBank/DDBJ databases">
        <authorList>
            <person name="Tran Van P."/>
        </authorList>
    </citation>
    <scope>NUCLEOTIDE SEQUENCE</scope>
</reference>
<dbReference type="EMBL" id="CAJPEX010018536">
    <property type="protein sequence ID" value="CAG0925791.1"/>
    <property type="molecule type" value="Genomic_DNA"/>
</dbReference>
<dbReference type="OrthoDB" id="2157354at2759"/>
<name>A0A7R9C1S1_9CRUS</name>
<gene>
    <name evidence="2" type="ORF">NMOB1V02_LOCUS13241</name>
</gene>
<keyword evidence="1" id="KW-0472">Membrane</keyword>
<evidence type="ECO:0000313" key="3">
    <source>
        <dbReference type="Proteomes" id="UP000678499"/>
    </source>
</evidence>
<accession>A0A7R9C1S1</accession>
<evidence type="ECO:0000313" key="2">
    <source>
        <dbReference type="EMBL" id="CAD7285639.1"/>
    </source>
</evidence>
<protein>
    <submittedName>
        <fullName evidence="2">Uncharacterized protein</fullName>
    </submittedName>
</protein>
<organism evidence="2">
    <name type="scientific">Notodromas monacha</name>
    <dbReference type="NCBI Taxonomy" id="399045"/>
    <lineage>
        <taxon>Eukaryota</taxon>
        <taxon>Metazoa</taxon>
        <taxon>Ecdysozoa</taxon>
        <taxon>Arthropoda</taxon>
        <taxon>Crustacea</taxon>
        <taxon>Oligostraca</taxon>
        <taxon>Ostracoda</taxon>
        <taxon>Podocopa</taxon>
        <taxon>Podocopida</taxon>
        <taxon>Cypridocopina</taxon>
        <taxon>Cypridoidea</taxon>
        <taxon>Cyprididae</taxon>
        <taxon>Notodromas</taxon>
    </lineage>
</organism>
<dbReference type="AlphaFoldDB" id="A0A7R9C1S1"/>
<feature type="transmembrane region" description="Helical" evidence="1">
    <location>
        <begin position="71"/>
        <end position="90"/>
    </location>
</feature>
<keyword evidence="3" id="KW-1185">Reference proteome</keyword>
<dbReference type="EMBL" id="OA900573">
    <property type="protein sequence ID" value="CAD7285639.1"/>
    <property type="molecule type" value="Genomic_DNA"/>
</dbReference>